<dbReference type="GO" id="GO:0051965">
    <property type="term" value="P:positive regulation of synapse assembly"/>
    <property type="evidence" value="ECO:0007669"/>
    <property type="project" value="TreeGrafter"/>
</dbReference>
<evidence type="ECO:0000256" key="8">
    <source>
        <dbReference type="ARBA" id="ARBA00023018"/>
    </source>
</evidence>
<dbReference type="GO" id="GO:0050806">
    <property type="term" value="P:positive regulation of synaptic transmission"/>
    <property type="evidence" value="ECO:0007669"/>
    <property type="project" value="TreeGrafter"/>
</dbReference>
<dbReference type="CDD" id="cd11304">
    <property type="entry name" value="Cadherin_repeat"/>
    <property type="match status" value="1"/>
</dbReference>
<evidence type="ECO:0000256" key="6">
    <source>
        <dbReference type="ARBA" id="ARBA00022889"/>
    </source>
</evidence>
<dbReference type="Gene3D" id="2.60.120.200">
    <property type="match status" value="1"/>
</dbReference>
<evidence type="ECO:0000256" key="13">
    <source>
        <dbReference type="ARBA" id="ARBA00035015"/>
    </source>
</evidence>
<evidence type="ECO:0000256" key="15">
    <source>
        <dbReference type="SAM" id="MobiDB-lite"/>
    </source>
</evidence>
<keyword evidence="4" id="KW-0677">Repeat</keyword>
<dbReference type="Pfam" id="PF07953">
    <property type="entry name" value="Toxin_R_bind_N"/>
    <property type="match status" value="1"/>
</dbReference>
<dbReference type="PANTHER" id="PTHR14139">
    <property type="entry name" value="CALSYNTENIN"/>
    <property type="match status" value="1"/>
</dbReference>
<evidence type="ECO:0000313" key="19">
    <source>
        <dbReference type="Proteomes" id="UP000759131"/>
    </source>
</evidence>
<evidence type="ECO:0000256" key="3">
    <source>
        <dbReference type="ARBA" id="ARBA00022729"/>
    </source>
</evidence>
<keyword evidence="3" id="KW-0732">Signal</keyword>
<evidence type="ECO:0000256" key="14">
    <source>
        <dbReference type="PROSITE-ProRule" id="PRU00043"/>
    </source>
</evidence>
<evidence type="ECO:0000256" key="4">
    <source>
        <dbReference type="ARBA" id="ARBA00022737"/>
    </source>
</evidence>
<keyword evidence="11" id="KW-0628">Postsynaptic cell membrane</keyword>
<feature type="compositionally biased region" description="Basic and acidic residues" evidence="15">
    <location>
        <begin position="910"/>
        <end position="920"/>
    </location>
</feature>
<evidence type="ECO:0000256" key="9">
    <source>
        <dbReference type="ARBA" id="ARBA00023136"/>
    </source>
</evidence>
<feature type="transmembrane region" description="Helical" evidence="16">
    <location>
        <begin position="817"/>
        <end position="838"/>
    </location>
</feature>
<sequence length="929" mass="103926">MDSYTVTVNEGRIIDPLVQVEAFDHDCSSKYSDICKYEIIGGDKLEAPFVEAFDHDCSSKYSDICKYEIIGGDKLEAPFVIDANGNIKNTRPLSWKDSHNHILEVVAYDCGMKRSKPTLVNIKVNKVCQLGWKGIPERIEYTPGSGARILVPDAELQLCEVPCDTDNVSVRLSLATHHIGKGCDRDTYSVESQRKLCGANAESVDLLPSPSTGAEWTRDLPTDDGRESDQIYEFDGATNAVVIPEATLNHNLTNKFTVSFWMKHETPLDQTNKHIKEHIICNADDHKKNRHHYSLFVRNCRLILLLRREFNEEKHTVFKPAEYRWKLSEVCDNEWHHYSVGLNFPDAILYVDGQKFRNTSTNPEIVDDWPLHAVKGVNTTFVVGACWEGKNSKMNFHFRGFLAGLSVLRAQNENPEVLSCLHLCKEGLQLPASDTLEPGTEVSTNIDSTSVIIDGKDAIDVEDMLSQVSYINSREFPTPGRRSLRISTSIQCSNGKSLKIPQIDTYVMVMPTDQPSIALNGTPNLAREYEAFMQGIELFSTVSILVNSEAADTDDDDGDDNDEEADIDSADDDINANNNINKLMSEHKLDTCNVQVSYINSREFPTPGRRSLRISTSIQCSNGKSLKIPQIDTYVYPPLNPDHEYFRLPTNFMTHLGIHHKETKDGIVIYGADSVHNYQQILRQLVYFNRKPAYYLNRAFKLTCSELNGRFSSNDYIQTLTVIHPKVEQQSKQQASAPMAGPQPKSVLHPNDHMMIQSQQSAADLVSGAVVSPAHSQVSDHKVEFKDGRIKSATGFLEGGGLIDASDAFGRTTASHAVTIIIVVCVGFLVFMIVLGVIRIRAAHQRSGDARDDDQEMAWDDSSLTITVNPLDQIEEHETQQIADDDEDSDSSDDGSSYHEDGDSTEDEAQDKASKARRELEWDDSTLNF</sequence>
<evidence type="ECO:0000256" key="16">
    <source>
        <dbReference type="SAM" id="Phobius"/>
    </source>
</evidence>
<evidence type="ECO:0000256" key="1">
    <source>
        <dbReference type="ARBA" id="ARBA00022475"/>
    </source>
</evidence>
<name>A0A7R9KH06_9ACAR</name>
<keyword evidence="10" id="KW-0325">Glycoprotein</keyword>
<dbReference type="GO" id="GO:0005576">
    <property type="term" value="C:extracellular region"/>
    <property type="evidence" value="ECO:0007669"/>
    <property type="project" value="InterPro"/>
</dbReference>
<reference evidence="18" key="1">
    <citation type="submission" date="2020-11" db="EMBL/GenBank/DDBJ databases">
        <authorList>
            <person name="Tran Van P."/>
        </authorList>
    </citation>
    <scope>NUCLEOTIDE SEQUENCE</scope>
</reference>
<dbReference type="GO" id="GO:0009986">
    <property type="term" value="C:cell surface"/>
    <property type="evidence" value="ECO:0007669"/>
    <property type="project" value="TreeGrafter"/>
</dbReference>
<dbReference type="FunFam" id="2.60.40.60:FF:000025">
    <property type="entry name" value="Calsyntenin 1"/>
    <property type="match status" value="1"/>
</dbReference>
<dbReference type="GO" id="GO:0005509">
    <property type="term" value="F:calcium ion binding"/>
    <property type="evidence" value="ECO:0007669"/>
    <property type="project" value="UniProtKB-UniRule"/>
</dbReference>
<evidence type="ECO:0000256" key="12">
    <source>
        <dbReference type="ARBA" id="ARBA00035006"/>
    </source>
</evidence>
<dbReference type="InterPro" id="IPR002126">
    <property type="entry name" value="Cadherin-like_dom"/>
</dbReference>
<keyword evidence="9 16" id="KW-0472">Membrane</keyword>
<dbReference type="SUPFAM" id="SSF49313">
    <property type="entry name" value="Cadherin-like"/>
    <property type="match status" value="1"/>
</dbReference>
<dbReference type="Gene3D" id="2.60.40.60">
    <property type="entry name" value="Cadherins"/>
    <property type="match status" value="1"/>
</dbReference>
<feature type="domain" description="Cadherin" evidence="17">
    <location>
        <begin position="50"/>
        <end position="138"/>
    </location>
</feature>
<evidence type="ECO:0000259" key="17">
    <source>
        <dbReference type="PROSITE" id="PS50268"/>
    </source>
</evidence>
<evidence type="ECO:0000256" key="11">
    <source>
        <dbReference type="ARBA" id="ARBA00023257"/>
    </source>
</evidence>
<evidence type="ECO:0000256" key="10">
    <source>
        <dbReference type="ARBA" id="ARBA00023180"/>
    </source>
</evidence>
<dbReference type="GO" id="GO:0007156">
    <property type="term" value="P:homophilic cell adhesion via plasma membrane adhesion molecules"/>
    <property type="evidence" value="ECO:0007669"/>
    <property type="project" value="InterPro"/>
</dbReference>
<dbReference type="PROSITE" id="PS50268">
    <property type="entry name" value="CADHERIN_2"/>
    <property type="match status" value="1"/>
</dbReference>
<accession>A0A7R9KH06</accession>
<dbReference type="InterPro" id="IPR045588">
    <property type="entry name" value="CLSTN_C"/>
</dbReference>
<proteinExistence type="inferred from homology"/>
<feature type="region of interest" description="Disordered" evidence="15">
    <location>
        <begin position="550"/>
        <end position="573"/>
    </location>
</feature>
<dbReference type="OrthoDB" id="10012272at2759"/>
<feature type="compositionally biased region" description="Acidic residues" evidence="15">
    <location>
        <begin position="883"/>
        <end position="893"/>
    </location>
</feature>
<dbReference type="Pfam" id="PF19699">
    <property type="entry name" value="CLSTN_C"/>
    <property type="match status" value="3"/>
</dbReference>
<comment type="similarity">
    <text evidence="13">Belongs to the calsyntenin family.</text>
</comment>
<feature type="compositionally biased region" description="Acidic residues" evidence="15">
    <location>
        <begin position="551"/>
        <end position="573"/>
    </location>
</feature>
<dbReference type="EMBL" id="CAJPIZ010000740">
    <property type="protein sequence ID" value="CAG2102181.1"/>
    <property type="molecule type" value="Genomic_DNA"/>
</dbReference>
<evidence type="ECO:0000256" key="2">
    <source>
        <dbReference type="ARBA" id="ARBA00022692"/>
    </source>
</evidence>
<dbReference type="SUPFAM" id="SSF49899">
    <property type="entry name" value="Concanavalin A-like lectins/glucanases"/>
    <property type="match status" value="1"/>
</dbReference>
<keyword evidence="19" id="KW-1185">Reference proteome</keyword>
<keyword evidence="2 16" id="KW-0812">Transmembrane</keyword>
<evidence type="ECO:0000256" key="5">
    <source>
        <dbReference type="ARBA" id="ARBA00022837"/>
    </source>
</evidence>
<keyword evidence="7 16" id="KW-1133">Transmembrane helix</keyword>
<keyword evidence="1" id="KW-1003">Cell membrane</keyword>
<dbReference type="InterPro" id="IPR012928">
    <property type="entry name" value="Toxin_rcpt-bd_N"/>
</dbReference>
<feature type="region of interest" description="Disordered" evidence="15">
    <location>
        <begin position="871"/>
        <end position="929"/>
    </location>
</feature>
<evidence type="ECO:0000313" key="18">
    <source>
        <dbReference type="EMBL" id="CAD7621751.1"/>
    </source>
</evidence>
<dbReference type="InterPro" id="IPR013320">
    <property type="entry name" value="ConA-like_dom_sf"/>
</dbReference>
<dbReference type="Proteomes" id="UP000759131">
    <property type="component" value="Unassembled WGS sequence"/>
</dbReference>
<keyword evidence="8" id="KW-0770">Synapse</keyword>
<dbReference type="InterPro" id="IPR015919">
    <property type="entry name" value="Cadherin-like_sf"/>
</dbReference>
<comment type="subcellular location">
    <subcellularLocation>
        <location evidence="12">Postsynaptic cell membrane</location>
        <topology evidence="12">Single-pass type I membrane protein</topology>
    </subcellularLocation>
</comment>
<keyword evidence="6" id="KW-0130">Cell adhesion</keyword>
<evidence type="ECO:0000256" key="7">
    <source>
        <dbReference type="ARBA" id="ARBA00022989"/>
    </source>
</evidence>
<protein>
    <recommendedName>
        <fullName evidence="17">Cadherin domain-containing protein</fullName>
    </recommendedName>
</protein>
<gene>
    <name evidence="18" type="ORF">OSB1V03_LOCUS2221</name>
</gene>
<dbReference type="GO" id="GO:0045211">
    <property type="term" value="C:postsynaptic membrane"/>
    <property type="evidence" value="ECO:0007669"/>
    <property type="project" value="UniProtKB-SubCell"/>
</dbReference>
<organism evidence="18">
    <name type="scientific">Medioppia subpectinata</name>
    <dbReference type="NCBI Taxonomy" id="1979941"/>
    <lineage>
        <taxon>Eukaryota</taxon>
        <taxon>Metazoa</taxon>
        <taxon>Ecdysozoa</taxon>
        <taxon>Arthropoda</taxon>
        <taxon>Chelicerata</taxon>
        <taxon>Arachnida</taxon>
        <taxon>Acari</taxon>
        <taxon>Acariformes</taxon>
        <taxon>Sarcoptiformes</taxon>
        <taxon>Oribatida</taxon>
        <taxon>Brachypylina</taxon>
        <taxon>Oppioidea</taxon>
        <taxon>Oppiidae</taxon>
        <taxon>Medioppia</taxon>
    </lineage>
</organism>
<dbReference type="AlphaFoldDB" id="A0A7R9KH06"/>
<keyword evidence="5 14" id="KW-0106">Calcium</keyword>
<dbReference type="PANTHER" id="PTHR14139:SF2">
    <property type="entry name" value="CALSYNTENIN-1"/>
    <property type="match status" value="1"/>
</dbReference>
<dbReference type="EMBL" id="OC855315">
    <property type="protein sequence ID" value="CAD7621751.1"/>
    <property type="molecule type" value="Genomic_DNA"/>
</dbReference>